<dbReference type="PANTHER" id="PTHR32133">
    <property type="entry name" value="OS07G0120400 PROTEIN"/>
    <property type="match status" value="1"/>
</dbReference>
<evidence type="ECO:0000313" key="2">
    <source>
        <dbReference type="EnsemblPlants" id="TraesCS6A02G027100.1"/>
    </source>
</evidence>
<dbReference type="OrthoDB" id="688464at2759"/>
<dbReference type="Gramene" id="TraesROB_scaffold_018698_01G000300.1">
    <property type="protein sequence ID" value="TraesROB_scaffold_018698_01G000300.1"/>
    <property type="gene ID" value="TraesROB_scaffold_018698_01G000300"/>
</dbReference>
<evidence type="ECO:0000259" key="1">
    <source>
        <dbReference type="Pfam" id="PF23635"/>
    </source>
</evidence>
<dbReference type="Gramene" id="TraesCS6A02G027100.1">
    <property type="protein sequence ID" value="TraesCS6A02G027100.1"/>
    <property type="gene ID" value="TraesCS6A02G027100"/>
</dbReference>
<evidence type="ECO:0000313" key="3">
    <source>
        <dbReference type="Proteomes" id="UP000019116"/>
    </source>
</evidence>
<dbReference type="AlphaFoldDB" id="A0A3B6NHP9"/>
<dbReference type="Gramene" id="TraesCS6A03G0059400.1">
    <property type="protein sequence ID" value="TraesCS6A03G0059400.1.CDS"/>
    <property type="gene ID" value="TraesCS6A03G0059400"/>
</dbReference>
<dbReference type="SUPFAM" id="SSF50965">
    <property type="entry name" value="Galactose oxidase, central domain"/>
    <property type="match status" value="1"/>
</dbReference>
<name>A0A3B6NHP9_WHEAT</name>
<accession>A0A3B6NHP9</accession>
<dbReference type="EnsemblPlants" id="TraesCS6A02G027100.1">
    <property type="protein sequence ID" value="TraesCS6A02G027100.1"/>
    <property type="gene ID" value="TraesCS6A02G027100"/>
</dbReference>
<dbReference type="SUPFAM" id="SSF81383">
    <property type="entry name" value="F-box domain"/>
    <property type="match status" value="1"/>
</dbReference>
<dbReference type="PANTHER" id="PTHR32133:SF360">
    <property type="entry name" value="F-BOX DOMAIN-CONTAINING PROTEIN"/>
    <property type="match status" value="1"/>
</dbReference>
<proteinExistence type="predicted"/>
<dbReference type="Pfam" id="PF23635">
    <property type="entry name" value="Beta-prop_AT5G49610-like"/>
    <property type="match status" value="1"/>
</dbReference>
<dbReference type="InterPro" id="IPR036047">
    <property type="entry name" value="F-box-like_dom_sf"/>
</dbReference>
<feature type="domain" description="F-box protein AT5G49610-like beta-propeller" evidence="1">
    <location>
        <begin position="186"/>
        <end position="436"/>
    </location>
</feature>
<organism evidence="2">
    <name type="scientific">Triticum aestivum</name>
    <name type="common">Wheat</name>
    <dbReference type="NCBI Taxonomy" id="4565"/>
    <lineage>
        <taxon>Eukaryota</taxon>
        <taxon>Viridiplantae</taxon>
        <taxon>Streptophyta</taxon>
        <taxon>Embryophyta</taxon>
        <taxon>Tracheophyta</taxon>
        <taxon>Spermatophyta</taxon>
        <taxon>Magnoliopsida</taxon>
        <taxon>Liliopsida</taxon>
        <taxon>Poales</taxon>
        <taxon>Poaceae</taxon>
        <taxon>BOP clade</taxon>
        <taxon>Pooideae</taxon>
        <taxon>Triticodae</taxon>
        <taxon>Triticeae</taxon>
        <taxon>Triticinae</taxon>
        <taxon>Triticum</taxon>
    </lineage>
</organism>
<dbReference type="InterPro" id="IPR056594">
    <property type="entry name" value="AT5G49610-like_b-prop"/>
</dbReference>
<dbReference type="STRING" id="4565.A0A3B6NHP9"/>
<dbReference type="Proteomes" id="UP000019116">
    <property type="component" value="Chromosome 6A"/>
</dbReference>
<reference evidence="2" key="1">
    <citation type="submission" date="2018-08" db="EMBL/GenBank/DDBJ databases">
        <authorList>
            <person name="Rossello M."/>
        </authorList>
    </citation>
    <scope>NUCLEOTIDE SEQUENCE [LARGE SCALE GENOMIC DNA]</scope>
    <source>
        <strain evidence="2">cv. Chinese Spring</strain>
    </source>
</reference>
<protein>
    <recommendedName>
        <fullName evidence="1">F-box protein AT5G49610-like beta-propeller domain-containing protein</fullName>
    </recommendedName>
</protein>
<keyword evidence="3" id="KW-1185">Reference proteome</keyword>
<dbReference type="InterPro" id="IPR011043">
    <property type="entry name" value="Gal_Oxase/kelch_b-propeller"/>
</dbReference>
<sequence>MVRYLLSKYRETCWHVMGSDSELGWCWRSDKHVVKWAGPSVHWAFPSFLLLLRIPTPHFRFNQTLTLAHIHWDGDEMALRRRGPPSASAPPLEDENLLGEILLRVAPLPSSLLRASLVAKQWERLAAAPAFHRRFVAHHRQPPILGVFGQQGRELVFTSLLDAPDRIPRERFSLRPGDEIDFWGLLGCRHGRVLFISTFRRALLVFDPVNGDRLCVAIPLYLERYVFGGAVVCAAGDDQGHVHGDCHSSPFKVVLVGTRENHPAIAWVYSSETGMWSNLVFTTEPCDGLIDVHFPCTLVDNVLYWWLYGHDNGILEFDLHTQTLAVTEGPSPVDINSINSRIIRGEDGGVGVAVFSYLSLKMWKREVSSQGIHTWLLQKIVVFHKIIDLTHQIKARKEAIVGYSEDAHALFIKVSCCSGPHTFIVELESMQSRKINQSFLENSYHPFADFFTAGTVRA</sequence>
<reference evidence="2" key="2">
    <citation type="submission" date="2018-10" db="UniProtKB">
        <authorList>
            <consortium name="EnsemblPlants"/>
        </authorList>
    </citation>
    <scope>IDENTIFICATION</scope>
</reference>